<sequence length="181" mass="19309">MYLLILGLALWAGAHFFKRLAPAVRAKMGASGKALVAALSVLAIVLMVMGYRATDFVVIWEPPAGMRHLNYLLMVVAFYLFGVGAAKGTTAGWLRHPQLSAVIVWAVAHLLVNGDLSAIVLFGGLLVWAIAEVIVLNRTTTWVRPADVSIKGDAKALVIGLIVMSIAIAIHIWLGVNPFGG</sequence>
<evidence type="ECO:0000259" key="6">
    <source>
        <dbReference type="Pfam" id="PF07298"/>
    </source>
</evidence>
<feature type="transmembrane region" description="Helical" evidence="5">
    <location>
        <begin position="116"/>
        <end position="136"/>
    </location>
</feature>
<accession>A0A1H7I3C7</accession>
<dbReference type="AlphaFoldDB" id="A0A1H7I3C7"/>
<keyword evidence="4 5" id="KW-0472">Membrane</keyword>
<dbReference type="Proteomes" id="UP000199283">
    <property type="component" value="Unassembled WGS sequence"/>
</dbReference>
<evidence type="ECO:0000256" key="5">
    <source>
        <dbReference type="SAM" id="Phobius"/>
    </source>
</evidence>
<organism evidence="7 8">
    <name type="scientific">Jannaschia helgolandensis</name>
    <dbReference type="NCBI Taxonomy" id="188906"/>
    <lineage>
        <taxon>Bacteria</taxon>
        <taxon>Pseudomonadati</taxon>
        <taxon>Pseudomonadota</taxon>
        <taxon>Alphaproteobacteria</taxon>
        <taxon>Rhodobacterales</taxon>
        <taxon>Roseobacteraceae</taxon>
        <taxon>Jannaschia</taxon>
    </lineage>
</organism>
<evidence type="ECO:0000256" key="4">
    <source>
        <dbReference type="ARBA" id="ARBA00023136"/>
    </source>
</evidence>
<name>A0A1H7I3C7_9RHOB</name>
<reference evidence="7 8" key="1">
    <citation type="submission" date="2016-10" db="EMBL/GenBank/DDBJ databases">
        <authorList>
            <person name="de Groot N.N."/>
        </authorList>
    </citation>
    <scope>NUCLEOTIDE SEQUENCE [LARGE SCALE GENOMIC DNA]</scope>
    <source>
        <strain evidence="7 8">DSM 14858</strain>
    </source>
</reference>
<keyword evidence="8" id="KW-1185">Reference proteome</keyword>
<dbReference type="OrthoDB" id="5293641at2"/>
<gene>
    <name evidence="7" type="ORF">SAMN04488526_0913</name>
</gene>
<dbReference type="Pfam" id="PF07298">
    <property type="entry name" value="NnrU"/>
    <property type="match status" value="1"/>
</dbReference>
<feature type="domain" description="NnrU" evidence="6">
    <location>
        <begin position="3"/>
        <end position="178"/>
    </location>
</feature>
<dbReference type="GO" id="GO:0016020">
    <property type="term" value="C:membrane"/>
    <property type="evidence" value="ECO:0007669"/>
    <property type="project" value="UniProtKB-SubCell"/>
</dbReference>
<comment type="subcellular location">
    <subcellularLocation>
        <location evidence="1">Membrane</location>
        <topology evidence="1">Multi-pass membrane protein</topology>
    </subcellularLocation>
</comment>
<dbReference type="EMBL" id="FNZQ01000001">
    <property type="protein sequence ID" value="SEK57011.1"/>
    <property type="molecule type" value="Genomic_DNA"/>
</dbReference>
<keyword evidence="2 5" id="KW-0812">Transmembrane</keyword>
<evidence type="ECO:0000256" key="1">
    <source>
        <dbReference type="ARBA" id="ARBA00004141"/>
    </source>
</evidence>
<dbReference type="STRING" id="188906.SAMN04488526_0913"/>
<evidence type="ECO:0000313" key="7">
    <source>
        <dbReference type="EMBL" id="SEK57011.1"/>
    </source>
</evidence>
<keyword evidence="3 5" id="KW-1133">Transmembrane helix</keyword>
<dbReference type="InterPro" id="IPR009915">
    <property type="entry name" value="NnrU_dom"/>
</dbReference>
<evidence type="ECO:0000256" key="3">
    <source>
        <dbReference type="ARBA" id="ARBA00022989"/>
    </source>
</evidence>
<feature type="transmembrane region" description="Helical" evidence="5">
    <location>
        <begin position="156"/>
        <end position="176"/>
    </location>
</feature>
<evidence type="ECO:0000313" key="8">
    <source>
        <dbReference type="Proteomes" id="UP000199283"/>
    </source>
</evidence>
<evidence type="ECO:0000256" key="2">
    <source>
        <dbReference type="ARBA" id="ARBA00022692"/>
    </source>
</evidence>
<feature type="transmembrane region" description="Helical" evidence="5">
    <location>
        <begin position="71"/>
        <end position="96"/>
    </location>
</feature>
<feature type="transmembrane region" description="Helical" evidence="5">
    <location>
        <begin position="36"/>
        <end position="59"/>
    </location>
</feature>
<dbReference type="RefSeq" id="WP_092760141.1">
    <property type="nucleotide sequence ID" value="NZ_FNZQ01000001.1"/>
</dbReference>
<protein>
    <submittedName>
        <fullName evidence="7">Uncharacterized membrane protein</fullName>
    </submittedName>
</protein>
<proteinExistence type="predicted"/>